<evidence type="ECO:0000256" key="4">
    <source>
        <dbReference type="ARBA" id="ARBA00023163"/>
    </source>
</evidence>
<feature type="compositionally biased region" description="Low complexity" evidence="6">
    <location>
        <begin position="222"/>
        <end position="239"/>
    </location>
</feature>
<gene>
    <name evidence="9" type="primary">LOC112287203</name>
    <name evidence="8" type="ORF">PHYPA_001861</name>
</gene>
<feature type="region of interest" description="Disordered" evidence="6">
    <location>
        <begin position="152"/>
        <end position="173"/>
    </location>
</feature>
<keyword evidence="5" id="KW-0539">Nucleus</keyword>
<keyword evidence="3" id="KW-0238">DNA-binding</keyword>
<dbReference type="FunFam" id="2.20.25.80:FF:000004">
    <property type="entry name" value="WRKY transcription factor 65"/>
    <property type="match status" value="1"/>
</dbReference>
<dbReference type="InterPro" id="IPR018872">
    <property type="entry name" value="Zn-cluster-dom"/>
</dbReference>
<dbReference type="RefSeq" id="XP_024385743.1">
    <property type="nucleotide sequence ID" value="XM_024529975.2"/>
</dbReference>
<dbReference type="Gramene" id="Pp3c1_40230V3.1">
    <property type="protein sequence ID" value="Pp3c1_40230V3.1"/>
    <property type="gene ID" value="Pp3c1_40230"/>
</dbReference>
<evidence type="ECO:0000313" key="9">
    <source>
        <dbReference type="EnsemblPlants" id="Pp3c1_40230V3.1"/>
    </source>
</evidence>
<keyword evidence="2" id="KW-0805">Transcription regulation</keyword>
<dbReference type="EMBL" id="ABEU02000001">
    <property type="protein sequence ID" value="PNR63435.1"/>
    <property type="molecule type" value="Genomic_DNA"/>
</dbReference>
<dbReference type="EnsemblPlants" id="Pp3c1_40230V3.2">
    <property type="protein sequence ID" value="Pp3c1_40230V3.2"/>
    <property type="gene ID" value="Pp3c1_40230"/>
</dbReference>
<dbReference type="Gramene" id="Pp3c1_40230V3.2">
    <property type="protein sequence ID" value="Pp3c1_40230V3.2"/>
    <property type="gene ID" value="Pp3c1_40230"/>
</dbReference>
<dbReference type="InterPro" id="IPR036576">
    <property type="entry name" value="WRKY_dom_sf"/>
</dbReference>
<dbReference type="GeneID" id="112287203"/>
<organism evidence="8">
    <name type="scientific">Physcomitrium patens</name>
    <name type="common">Spreading-leaved earth moss</name>
    <name type="synonym">Physcomitrella patens</name>
    <dbReference type="NCBI Taxonomy" id="3218"/>
    <lineage>
        <taxon>Eukaryota</taxon>
        <taxon>Viridiplantae</taxon>
        <taxon>Streptophyta</taxon>
        <taxon>Embryophyta</taxon>
        <taxon>Bryophyta</taxon>
        <taxon>Bryophytina</taxon>
        <taxon>Bryopsida</taxon>
        <taxon>Funariidae</taxon>
        <taxon>Funariales</taxon>
        <taxon>Funariaceae</taxon>
        <taxon>Physcomitrium</taxon>
    </lineage>
</organism>
<dbReference type="GO" id="GO:0003700">
    <property type="term" value="F:DNA-binding transcription factor activity"/>
    <property type="evidence" value="ECO:0000318"/>
    <property type="project" value="GO_Central"/>
</dbReference>
<dbReference type="eggNOG" id="ENOG502QPQX">
    <property type="taxonomic scope" value="Eukaryota"/>
</dbReference>
<comment type="subcellular location">
    <subcellularLocation>
        <location evidence="1">Nucleus</location>
    </subcellularLocation>
</comment>
<feature type="region of interest" description="Disordered" evidence="6">
    <location>
        <begin position="213"/>
        <end position="286"/>
    </location>
</feature>
<keyword evidence="4" id="KW-0804">Transcription</keyword>
<evidence type="ECO:0000256" key="3">
    <source>
        <dbReference type="ARBA" id="ARBA00023125"/>
    </source>
</evidence>
<feature type="domain" description="WRKY" evidence="7">
    <location>
        <begin position="319"/>
        <end position="385"/>
    </location>
</feature>
<sequence length="396" mass="43238">MGAMEVLDYSITLGKRDRDYEVKEAARMGIESARRLLQSLTHAQPAVVDEECDTIATAAISKFQKVVSLLGRTGHARFRRRARDSTVTGCAGVFLESSNFFTDNAQVLEPRDRPVSSGHASPSPSPFTPIASSKPPQSPELQRILYQVFPQSSPTSAGEASVPSGSTHSILHPTPKAHHLLHSVQQGPMQQSLPEHILRPLAAGYRPVLPPNLFNNKHDVSNKGPSPGNSSLNSGPPESATTVSFSNMSVDRISQQTGKSLEQPSPLPPRPQASNSRKRCSGKSDENGATCAILGRCHCSKRRKLRLKRTIKVRAISSKLADIPPDDYSWRKYGQKPIKGSPHPRGYYKCSSIRGCPARKHVERSMEDPTMLIVTYEGEHNHPQLSANGGLTVQSH</sequence>
<evidence type="ECO:0000256" key="5">
    <source>
        <dbReference type="ARBA" id="ARBA00023242"/>
    </source>
</evidence>
<dbReference type="AlphaFoldDB" id="A9T4I7"/>
<dbReference type="OMA" id="PSAIACT"/>
<reference evidence="9" key="3">
    <citation type="submission" date="2020-12" db="UniProtKB">
        <authorList>
            <consortium name="EnsemblPlants"/>
        </authorList>
    </citation>
    <scope>IDENTIFICATION</scope>
</reference>
<dbReference type="SUPFAM" id="SSF118290">
    <property type="entry name" value="WRKY DNA-binding domain"/>
    <property type="match status" value="1"/>
</dbReference>
<dbReference type="EnsemblPlants" id="Pp3c1_40230V3.3">
    <property type="protein sequence ID" value="Pp3c1_40230V3.3"/>
    <property type="gene ID" value="Pp3c1_40230"/>
</dbReference>
<dbReference type="Pfam" id="PF10533">
    <property type="entry name" value="Plant_zn_clust"/>
    <property type="match status" value="1"/>
</dbReference>
<dbReference type="SMART" id="SM00774">
    <property type="entry name" value="WRKY"/>
    <property type="match status" value="1"/>
</dbReference>
<evidence type="ECO:0000256" key="6">
    <source>
        <dbReference type="SAM" id="MobiDB-lite"/>
    </source>
</evidence>
<proteinExistence type="predicted"/>
<keyword evidence="10" id="KW-1185">Reference proteome</keyword>
<dbReference type="Proteomes" id="UP000006727">
    <property type="component" value="Chromosome 1"/>
</dbReference>
<protein>
    <recommendedName>
        <fullName evidence="7">WRKY domain-containing protein</fullName>
    </recommendedName>
</protein>
<dbReference type="Pfam" id="PF03106">
    <property type="entry name" value="WRKY"/>
    <property type="match status" value="1"/>
</dbReference>
<evidence type="ECO:0000313" key="10">
    <source>
        <dbReference type="Proteomes" id="UP000006727"/>
    </source>
</evidence>
<dbReference type="KEGG" id="ppp:112287203"/>
<feature type="region of interest" description="Disordered" evidence="6">
    <location>
        <begin position="110"/>
        <end position="138"/>
    </location>
</feature>
<dbReference type="EnsemblPlants" id="Pp3c1_40230V3.1">
    <property type="protein sequence ID" value="Pp3c1_40230V3.1"/>
    <property type="gene ID" value="Pp3c1_40230"/>
</dbReference>
<dbReference type="PANTHER" id="PTHR31282">
    <property type="entry name" value="WRKY TRANSCRIPTION FACTOR 21-RELATED"/>
    <property type="match status" value="1"/>
</dbReference>
<dbReference type="InterPro" id="IPR003657">
    <property type="entry name" value="WRKY_dom"/>
</dbReference>
<dbReference type="HOGENOM" id="CLU_040478_0_0_1"/>
<dbReference type="FunCoup" id="A9T4I7">
    <property type="interactions" value="408"/>
</dbReference>
<dbReference type="PROSITE" id="PS50811">
    <property type="entry name" value="WRKY"/>
    <property type="match status" value="1"/>
</dbReference>
<reference evidence="8 10" key="2">
    <citation type="journal article" date="2018" name="Plant J.">
        <title>The Physcomitrella patens chromosome-scale assembly reveals moss genome structure and evolution.</title>
        <authorList>
            <person name="Lang D."/>
            <person name="Ullrich K.K."/>
            <person name="Murat F."/>
            <person name="Fuchs J."/>
            <person name="Jenkins J."/>
            <person name="Haas F.B."/>
            <person name="Piednoel M."/>
            <person name="Gundlach H."/>
            <person name="Van Bel M."/>
            <person name="Meyberg R."/>
            <person name="Vives C."/>
            <person name="Morata J."/>
            <person name="Symeonidi A."/>
            <person name="Hiss M."/>
            <person name="Muchero W."/>
            <person name="Kamisugi Y."/>
            <person name="Saleh O."/>
            <person name="Blanc G."/>
            <person name="Decker E.L."/>
            <person name="van Gessel N."/>
            <person name="Grimwood J."/>
            <person name="Hayes R.D."/>
            <person name="Graham S.W."/>
            <person name="Gunter L.E."/>
            <person name="McDaniel S.F."/>
            <person name="Hoernstein S.N.W."/>
            <person name="Larsson A."/>
            <person name="Li F.W."/>
            <person name="Perroud P.F."/>
            <person name="Phillips J."/>
            <person name="Ranjan P."/>
            <person name="Rokshar D.S."/>
            <person name="Rothfels C.J."/>
            <person name="Schneider L."/>
            <person name="Shu S."/>
            <person name="Stevenson D.W."/>
            <person name="Thummler F."/>
            <person name="Tillich M."/>
            <person name="Villarreal Aguilar J.C."/>
            <person name="Widiez T."/>
            <person name="Wong G.K."/>
            <person name="Wymore A."/>
            <person name="Zhang Y."/>
            <person name="Zimmer A.D."/>
            <person name="Quatrano R.S."/>
            <person name="Mayer K.F.X."/>
            <person name="Goodstein D."/>
            <person name="Casacuberta J.M."/>
            <person name="Vandepoele K."/>
            <person name="Reski R."/>
            <person name="Cuming A.C."/>
            <person name="Tuskan G.A."/>
            <person name="Maumus F."/>
            <person name="Salse J."/>
            <person name="Schmutz J."/>
            <person name="Rensing S.A."/>
        </authorList>
    </citation>
    <scope>NUCLEOTIDE SEQUENCE [LARGE SCALE GENOMIC DNA]</scope>
    <source>
        <strain evidence="9 10">cv. Gransden 2004</strain>
    </source>
</reference>
<dbReference type="OrthoDB" id="1918969at2759"/>
<dbReference type="STRING" id="3218.A9T4I7"/>
<evidence type="ECO:0000256" key="1">
    <source>
        <dbReference type="ARBA" id="ARBA00004123"/>
    </source>
</evidence>
<evidence type="ECO:0000313" key="8">
    <source>
        <dbReference type="EMBL" id="PNR63435.1"/>
    </source>
</evidence>
<reference evidence="8 10" key="1">
    <citation type="journal article" date="2008" name="Science">
        <title>The Physcomitrella genome reveals evolutionary insights into the conquest of land by plants.</title>
        <authorList>
            <person name="Rensing S."/>
            <person name="Lang D."/>
            <person name="Zimmer A."/>
            <person name="Terry A."/>
            <person name="Salamov A."/>
            <person name="Shapiro H."/>
            <person name="Nishiyama T."/>
            <person name="Perroud P.-F."/>
            <person name="Lindquist E."/>
            <person name="Kamisugi Y."/>
            <person name="Tanahashi T."/>
            <person name="Sakakibara K."/>
            <person name="Fujita T."/>
            <person name="Oishi K."/>
            <person name="Shin-I T."/>
            <person name="Kuroki Y."/>
            <person name="Toyoda A."/>
            <person name="Suzuki Y."/>
            <person name="Hashimoto A."/>
            <person name="Yamaguchi K."/>
            <person name="Sugano A."/>
            <person name="Kohara Y."/>
            <person name="Fujiyama A."/>
            <person name="Anterola A."/>
            <person name="Aoki S."/>
            <person name="Ashton N."/>
            <person name="Barbazuk W.B."/>
            <person name="Barker E."/>
            <person name="Bennetzen J."/>
            <person name="Bezanilla M."/>
            <person name="Blankenship R."/>
            <person name="Cho S.H."/>
            <person name="Dutcher S."/>
            <person name="Estelle M."/>
            <person name="Fawcett J.A."/>
            <person name="Gundlach H."/>
            <person name="Hanada K."/>
            <person name="Heyl A."/>
            <person name="Hicks K.A."/>
            <person name="Hugh J."/>
            <person name="Lohr M."/>
            <person name="Mayer K."/>
            <person name="Melkozernov A."/>
            <person name="Murata T."/>
            <person name="Nelson D."/>
            <person name="Pils B."/>
            <person name="Prigge M."/>
            <person name="Reiss B."/>
            <person name="Renner T."/>
            <person name="Rombauts S."/>
            <person name="Rushton P."/>
            <person name="Sanderfoot A."/>
            <person name="Schween G."/>
            <person name="Shiu S.-H."/>
            <person name="Stueber K."/>
            <person name="Theodoulou F.L."/>
            <person name="Tu H."/>
            <person name="Van de Peer Y."/>
            <person name="Verrier P.J."/>
            <person name="Waters E."/>
            <person name="Wood A."/>
            <person name="Yang L."/>
            <person name="Cove D."/>
            <person name="Cuming A."/>
            <person name="Hasebe M."/>
            <person name="Lucas S."/>
            <person name="Mishler D.B."/>
            <person name="Reski R."/>
            <person name="Grigoriev I."/>
            <person name="Quatrano R.S."/>
            <person name="Boore J.L."/>
        </authorList>
    </citation>
    <scope>NUCLEOTIDE SEQUENCE [LARGE SCALE GENOMIC DNA]</scope>
    <source>
        <strain evidence="9 10">cv. Gransden 2004</strain>
    </source>
</reference>
<feature type="compositionally biased region" description="Polar residues" evidence="6">
    <location>
        <begin position="240"/>
        <end position="263"/>
    </location>
</feature>
<dbReference type="PaxDb" id="3218-PP1S163_112V6.2"/>
<dbReference type="InterPro" id="IPR044810">
    <property type="entry name" value="WRKY_plant"/>
</dbReference>
<feature type="compositionally biased region" description="Polar residues" evidence="6">
    <location>
        <begin position="152"/>
        <end position="169"/>
    </location>
</feature>
<dbReference type="Gramene" id="Pp3c1_40230V3.3">
    <property type="protein sequence ID" value="Pp3c1_40230V3.3"/>
    <property type="gene ID" value="Pp3c1_40230"/>
</dbReference>
<evidence type="ECO:0000259" key="7">
    <source>
        <dbReference type="PROSITE" id="PS50811"/>
    </source>
</evidence>
<dbReference type="GO" id="GO:0006355">
    <property type="term" value="P:regulation of DNA-templated transcription"/>
    <property type="evidence" value="ECO:0000318"/>
    <property type="project" value="GO_Central"/>
</dbReference>
<dbReference type="GO" id="GO:0005634">
    <property type="term" value="C:nucleus"/>
    <property type="evidence" value="ECO:0000318"/>
    <property type="project" value="GO_Central"/>
</dbReference>
<name>A9T4I7_PHYPA</name>
<evidence type="ECO:0000256" key="2">
    <source>
        <dbReference type="ARBA" id="ARBA00023015"/>
    </source>
</evidence>
<accession>A9T4I7</accession>
<dbReference type="Gene3D" id="2.20.25.80">
    <property type="entry name" value="WRKY domain"/>
    <property type="match status" value="1"/>
</dbReference>
<dbReference type="GO" id="GO:0000976">
    <property type="term" value="F:transcription cis-regulatory region binding"/>
    <property type="evidence" value="ECO:0000318"/>
    <property type="project" value="GO_Central"/>
</dbReference>